<sequence length="327" mass="37309">MGVKSIFPAIFDSVSRQKEKIVCVSLPSENFPVTLLAALGQAALYTEEHSTSPVEIQSPLEEAAKIIRQVYSVLPVYDKIVPALLSGGIWKLPKTCKFTPGVPDVEFTCEYKYDGERTQIHYMENGSVEIYSRNAERNTEKFPDVVAAVSRLKKPSLSSFVLDCEIVAYDREKQRILPFQVLSTRKNKYVDINEIKVNVCIFAFDLLYLDGQPLLQELLKIRREHLYASFEEETGFFKFATAITTNDIEEILKFLDTAVDESCEELIIKTLDKDATSEPSKKSLIWLKLKKDYLEKGFAGFGTYCCFPWSWETYCFYHRLSAQSSPS</sequence>
<name>A0ACB9NEB7_BAUVA</name>
<evidence type="ECO:0000313" key="2">
    <source>
        <dbReference type="Proteomes" id="UP000828941"/>
    </source>
</evidence>
<keyword evidence="2" id="KW-1185">Reference proteome</keyword>
<reference evidence="1 2" key="1">
    <citation type="journal article" date="2022" name="DNA Res.">
        <title>Chromosomal-level genome assembly of the orchid tree Bauhinia variegata (Leguminosae; Cercidoideae) supports the allotetraploid origin hypothesis of Bauhinia.</title>
        <authorList>
            <person name="Zhong Y."/>
            <person name="Chen Y."/>
            <person name="Zheng D."/>
            <person name="Pang J."/>
            <person name="Liu Y."/>
            <person name="Luo S."/>
            <person name="Meng S."/>
            <person name="Qian L."/>
            <person name="Wei D."/>
            <person name="Dai S."/>
            <person name="Zhou R."/>
        </authorList>
    </citation>
    <scope>NUCLEOTIDE SEQUENCE [LARGE SCALE GENOMIC DNA]</scope>
    <source>
        <strain evidence="1">BV-YZ2020</strain>
    </source>
</reference>
<comment type="caution">
    <text evidence="1">The sequence shown here is derived from an EMBL/GenBank/DDBJ whole genome shotgun (WGS) entry which is preliminary data.</text>
</comment>
<gene>
    <name evidence="1" type="ORF">L6164_019040</name>
</gene>
<proteinExistence type="predicted"/>
<dbReference type="EMBL" id="CM039432">
    <property type="protein sequence ID" value="KAI4334331.1"/>
    <property type="molecule type" value="Genomic_DNA"/>
</dbReference>
<accession>A0ACB9NEB7</accession>
<organism evidence="1 2">
    <name type="scientific">Bauhinia variegata</name>
    <name type="common">Purple orchid tree</name>
    <name type="synonym">Phanera variegata</name>
    <dbReference type="NCBI Taxonomy" id="167791"/>
    <lineage>
        <taxon>Eukaryota</taxon>
        <taxon>Viridiplantae</taxon>
        <taxon>Streptophyta</taxon>
        <taxon>Embryophyta</taxon>
        <taxon>Tracheophyta</taxon>
        <taxon>Spermatophyta</taxon>
        <taxon>Magnoliopsida</taxon>
        <taxon>eudicotyledons</taxon>
        <taxon>Gunneridae</taxon>
        <taxon>Pentapetalae</taxon>
        <taxon>rosids</taxon>
        <taxon>fabids</taxon>
        <taxon>Fabales</taxon>
        <taxon>Fabaceae</taxon>
        <taxon>Cercidoideae</taxon>
        <taxon>Cercideae</taxon>
        <taxon>Bauhiniinae</taxon>
        <taxon>Bauhinia</taxon>
    </lineage>
</organism>
<protein>
    <submittedName>
        <fullName evidence="1">Uncharacterized protein</fullName>
    </submittedName>
</protein>
<evidence type="ECO:0000313" key="1">
    <source>
        <dbReference type="EMBL" id="KAI4334331.1"/>
    </source>
</evidence>
<dbReference type="Proteomes" id="UP000828941">
    <property type="component" value="Chromosome 7"/>
</dbReference>